<feature type="chain" id="PRO_5045771997" evidence="1">
    <location>
        <begin position="28"/>
        <end position="245"/>
    </location>
</feature>
<name>A0ABW2X7H4_9ACTN</name>
<protein>
    <submittedName>
        <fullName evidence="3">Right-handed parallel beta-helix repeat-containing protein</fullName>
    </submittedName>
</protein>
<dbReference type="InterPro" id="IPR006626">
    <property type="entry name" value="PbH1"/>
</dbReference>
<feature type="domain" description="Right handed beta helix" evidence="2">
    <location>
        <begin position="56"/>
        <end position="204"/>
    </location>
</feature>
<dbReference type="SMART" id="SM00710">
    <property type="entry name" value="PbH1"/>
    <property type="match status" value="5"/>
</dbReference>
<evidence type="ECO:0000256" key="1">
    <source>
        <dbReference type="SAM" id="SignalP"/>
    </source>
</evidence>
<dbReference type="NCBIfam" id="TIGR03804">
    <property type="entry name" value="para_beta_helix"/>
    <property type="match status" value="1"/>
</dbReference>
<gene>
    <name evidence="3" type="ORF">ACFQ2K_43765</name>
</gene>
<evidence type="ECO:0000313" key="4">
    <source>
        <dbReference type="Proteomes" id="UP001596915"/>
    </source>
</evidence>
<dbReference type="InterPro" id="IPR012334">
    <property type="entry name" value="Pectin_lyas_fold"/>
</dbReference>
<evidence type="ECO:0000259" key="2">
    <source>
        <dbReference type="Pfam" id="PF13229"/>
    </source>
</evidence>
<dbReference type="SUPFAM" id="SSF51126">
    <property type="entry name" value="Pectin lyase-like"/>
    <property type="match status" value="1"/>
</dbReference>
<dbReference type="InterPro" id="IPR039448">
    <property type="entry name" value="Beta_helix"/>
</dbReference>
<evidence type="ECO:0000313" key="3">
    <source>
        <dbReference type="EMBL" id="MFD0628516.1"/>
    </source>
</evidence>
<dbReference type="InterPro" id="IPR022441">
    <property type="entry name" value="Para_beta_helix_rpt-2"/>
</dbReference>
<dbReference type="Gene3D" id="2.160.20.10">
    <property type="entry name" value="Single-stranded right-handed beta-helix, Pectin lyase-like"/>
    <property type="match status" value="1"/>
</dbReference>
<sequence length="245" mass="26000">MHAKAVRTTLAAVTVVAALGTAGTTPAAAGTAAAKYPGQVKCPKGDYQLCIDGGPGGFTISGKTFSGHQNAIRLKNVSNVTITGNTFKNLSGSDGFGGVHVLNSSKIVVKKNSFSNLRNKGKMHGVYMVRTSGSTVTGNKFSSITGDPVRIRDRSSNNTVSGNTFTKSGTYAMFSEWRDPAKGETCGSGNIFKNNKYGLGYYGKRISLIKWGGWTKKDETTKKDKTTWGHCKKASIVNKGGNKRI</sequence>
<organism evidence="3 4">
    <name type="scientific">Streptomyces sanglieri</name>
    <dbReference type="NCBI Taxonomy" id="193460"/>
    <lineage>
        <taxon>Bacteria</taxon>
        <taxon>Bacillati</taxon>
        <taxon>Actinomycetota</taxon>
        <taxon>Actinomycetes</taxon>
        <taxon>Kitasatosporales</taxon>
        <taxon>Streptomycetaceae</taxon>
        <taxon>Streptomyces</taxon>
    </lineage>
</organism>
<keyword evidence="1" id="KW-0732">Signal</keyword>
<dbReference type="EMBL" id="JBHTGL010000008">
    <property type="protein sequence ID" value="MFD0628516.1"/>
    <property type="molecule type" value="Genomic_DNA"/>
</dbReference>
<dbReference type="InterPro" id="IPR011050">
    <property type="entry name" value="Pectin_lyase_fold/virulence"/>
</dbReference>
<feature type="signal peptide" evidence="1">
    <location>
        <begin position="1"/>
        <end position="27"/>
    </location>
</feature>
<dbReference type="Pfam" id="PF13229">
    <property type="entry name" value="Beta_helix"/>
    <property type="match status" value="1"/>
</dbReference>
<proteinExistence type="predicted"/>
<accession>A0ABW2X7H4</accession>
<keyword evidence="4" id="KW-1185">Reference proteome</keyword>
<comment type="caution">
    <text evidence="3">The sequence shown here is derived from an EMBL/GenBank/DDBJ whole genome shotgun (WGS) entry which is preliminary data.</text>
</comment>
<reference evidence="4" key="1">
    <citation type="journal article" date="2019" name="Int. J. Syst. Evol. Microbiol.">
        <title>The Global Catalogue of Microorganisms (GCM) 10K type strain sequencing project: providing services to taxonomists for standard genome sequencing and annotation.</title>
        <authorList>
            <consortium name="The Broad Institute Genomics Platform"/>
            <consortium name="The Broad Institute Genome Sequencing Center for Infectious Disease"/>
            <person name="Wu L."/>
            <person name="Ma J."/>
        </authorList>
    </citation>
    <scope>NUCLEOTIDE SEQUENCE [LARGE SCALE GENOMIC DNA]</scope>
    <source>
        <strain evidence="4">JCM 12607</strain>
    </source>
</reference>
<dbReference type="Proteomes" id="UP001596915">
    <property type="component" value="Unassembled WGS sequence"/>
</dbReference>